<sequence>GMTNQEMWDSPTYKTYLAFAIGAETPKKARKFKKLASPLKKKALFAVE</sequence>
<feature type="non-terminal residue" evidence="1">
    <location>
        <position position="1"/>
    </location>
</feature>
<comment type="caution">
    <text evidence="1">The sequence shown here is derived from an EMBL/GenBank/DDBJ whole genome shotgun (WGS) entry which is preliminary data.</text>
</comment>
<evidence type="ECO:0000313" key="1">
    <source>
        <dbReference type="EMBL" id="GFD45923.1"/>
    </source>
</evidence>
<dbReference type="EMBL" id="BKCJ011660910">
    <property type="protein sequence ID" value="GFD45923.1"/>
    <property type="molecule type" value="Genomic_DNA"/>
</dbReference>
<organism evidence="1">
    <name type="scientific">Tanacetum cinerariifolium</name>
    <name type="common">Dalmatian daisy</name>
    <name type="synonym">Chrysanthemum cinerariifolium</name>
    <dbReference type="NCBI Taxonomy" id="118510"/>
    <lineage>
        <taxon>Eukaryota</taxon>
        <taxon>Viridiplantae</taxon>
        <taxon>Streptophyta</taxon>
        <taxon>Embryophyta</taxon>
        <taxon>Tracheophyta</taxon>
        <taxon>Spermatophyta</taxon>
        <taxon>Magnoliopsida</taxon>
        <taxon>eudicotyledons</taxon>
        <taxon>Gunneridae</taxon>
        <taxon>Pentapetalae</taxon>
        <taxon>asterids</taxon>
        <taxon>campanulids</taxon>
        <taxon>Asterales</taxon>
        <taxon>Asteraceae</taxon>
        <taxon>Asteroideae</taxon>
        <taxon>Anthemideae</taxon>
        <taxon>Anthemidinae</taxon>
        <taxon>Tanacetum</taxon>
    </lineage>
</organism>
<proteinExistence type="predicted"/>
<accession>A0A699WG42</accession>
<reference evidence="1" key="1">
    <citation type="journal article" date="2019" name="Sci. Rep.">
        <title>Draft genome of Tanacetum cinerariifolium, the natural source of mosquito coil.</title>
        <authorList>
            <person name="Yamashiro T."/>
            <person name="Shiraishi A."/>
            <person name="Satake H."/>
            <person name="Nakayama K."/>
        </authorList>
    </citation>
    <scope>NUCLEOTIDE SEQUENCE</scope>
</reference>
<name>A0A699WG42_TANCI</name>
<dbReference type="AlphaFoldDB" id="A0A699WG42"/>
<protein>
    <submittedName>
        <fullName evidence="1">Uncharacterized protein</fullName>
    </submittedName>
</protein>
<gene>
    <name evidence="1" type="ORF">Tci_917892</name>
</gene>